<dbReference type="GO" id="GO:0061617">
    <property type="term" value="C:MICOS complex"/>
    <property type="evidence" value="ECO:0007669"/>
    <property type="project" value="TreeGrafter"/>
</dbReference>
<comment type="subcellular location">
    <subcellularLocation>
        <location evidence="7">Mitochondrion inner membrane</location>
        <topology evidence="7">Single-pass membrane protein</topology>
    </subcellularLocation>
</comment>
<dbReference type="Pfam" id="PF09731">
    <property type="entry name" value="Mitofilin"/>
    <property type="match status" value="1"/>
</dbReference>
<dbReference type="OrthoDB" id="10261039at2759"/>
<comment type="subunit">
    <text evidence="7">Component of the mitochondrial contact site and cristae organizing system (MICOS) complex.</text>
</comment>
<sequence length="757" mass="85289">MFRIGIKFSSNPHDRIIKINKYGYTRLYGATRSRDVQPWRRRGREQQRDVRVIVAQTRAGYSSEAPRSGKTGGKGLLFLGSITLGTVGLLALARSNSDIRAQLEEWIPGTDKTIKVIFQEEASYFDQLCEFFENLKQSVIDGVFGDGNPKVEKRSDDKAGQKEIPCATCDNYTPPKPSFEPLVKTKEPVVNDSYAEIRQSEDKGKKIQVVVEKPSMPKREVPEELKPNNLVELEAFCGEAASRAIAAYQEATKAIHNYNQDVVKVVETGSGAPANIGAPVWQRLKEATEKRKHAIQEAELNATEAIQNLKRLSNLIDDPQFDAPPVVKSAARRNVKKIIEDVDEAKKKYDDEEGSANITEKYWNKVKAARENFNEELQILFPNINIHEKSFSVNEEAFDIFVLYMYNRVNYLQKELDKLESIDGARLRAAMKSSGDLASEDKLNELICREVNKEKRILVEELDKKLLAERKTFEEDIRRQLKLQAQVNADHLKEMLEIKEKEAQRLINRAASEQAEAESIKYKTQLAVIVGRLRGLDEALKLRLSEDKGACDAQMLWAACQALGRAIKVTATGTPSDRPVRPLEAEINAISKVAPKNDALVKATLDGIPEEAVKRGVFPEDALRERFLKVEHMARRLALVPAEGASLPIYLLSYLQSFLLVKAISPISKSELSDEPIDVSKLDTYDVLDRARYWLDRGDFKMTLKYMNLLKGASRSVARDWMNETRILLETQQAVDTLMAYAGAIGLVFLGRGDTKN</sequence>
<keyword evidence="2 7" id="KW-0812">Transmembrane</keyword>
<feature type="coiled-coil region" evidence="8">
    <location>
        <begin position="482"/>
        <end position="516"/>
    </location>
</feature>
<evidence type="ECO:0000256" key="2">
    <source>
        <dbReference type="ARBA" id="ARBA00022692"/>
    </source>
</evidence>
<dbReference type="InterPro" id="IPR019133">
    <property type="entry name" value="MIC60"/>
</dbReference>
<dbReference type="GeneID" id="105271521"/>
<dbReference type="PANTHER" id="PTHR15415:SF7">
    <property type="entry name" value="MICOS COMPLEX SUBUNIT MIC60"/>
    <property type="match status" value="1"/>
</dbReference>
<evidence type="ECO:0000256" key="7">
    <source>
        <dbReference type="RuleBase" id="RU363000"/>
    </source>
</evidence>
<evidence type="ECO:0000256" key="6">
    <source>
        <dbReference type="ARBA" id="ARBA00023136"/>
    </source>
</evidence>
<dbReference type="GO" id="GO:0042407">
    <property type="term" value="P:cristae formation"/>
    <property type="evidence" value="ECO:0007669"/>
    <property type="project" value="TreeGrafter"/>
</dbReference>
<keyword evidence="9" id="KW-1185">Reference proteome</keyword>
<keyword evidence="6" id="KW-0472">Membrane</keyword>
<name>A0A9R1TMA4_9HYME</name>
<evidence type="ECO:0000313" key="9">
    <source>
        <dbReference type="Proteomes" id="UP000694866"/>
    </source>
</evidence>
<comment type="function">
    <text evidence="7">Component of the MICOS complex, a large protein complex of the mitochondrial inner membrane that plays crucial roles in the maintenance of crista junctions, inner membrane architecture, and formation of contact sites to the outer membrane.</text>
</comment>
<reference evidence="10" key="1">
    <citation type="submission" date="2025-08" db="UniProtKB">
        <authorList>
            <consortium name="RefSeq"/>
        </authorList>
    </citation>
    <scope>IDENTIFICATION</scope>
    <source>
        <strain evidence="10">USDA-PBARC FA_bdor</strain>
        <tissue evidence="10">Whole organism</tissue>
    </source>
</reference>
<evidence type="ECO:0000256" key="3">
    <source>
        <dbReference type="ARBA" id="ARBA00022792"/>
    </source>
</evidence>
<keyword evidence="4" id="KW-1133">Transmembrane helix</keyword>
<organism evidence="9 10">
    <name type="scientific">Fopius arisanus</name>
    <dbReference type="NCBI Taxonomy" id="64838"/>
    <lineage>
        <taxon>Eukaryota</taxon>
        <taxon>Metazoa</taxon>
        <taxon>Ecdysozoa</taxon>
        <taxon>Arthropoda</taxon>
        <taxon>Hexapoda</taxon>
        <taxon>Insecta</taxon>
        <taxon>Pterygota</taxon>
        <taxon>Neoptera</taxon>
        <taxon>Endopterygota</taxon>
        <taxon>Hymenoptera</taxon>
        <taxon>Apocrita</taxon>
        <taxon>Ichneumonoidea</taxon>
        <taxon>Braconidae</taxon>
        <taxon>Opiinae</taxon>
        <taxon>Fopius</taxon>
    </lineage>
</organism>
<dbReference type="Proteomes" id="UP000694866">
    <property type="component" value="Unplaced"/>
</dbReference>
<evidence type="ECO:0000313" key="10">
    <source>
        <dbReference type="RefSeq" id="XP_011311403.1"/>
    </source>
</evidence>
<comment type="similarity">
    <text evidence="1 7">Belongs to the MICOS complex subunit Mic60 family.</text>
</comment>
<dbReference type="KEGG" id="fas:105271521"/>
<protein>
    <recommendedName>
        <fullName evidence="7">MICOS complex subunit MIC60</fullName>
    </recommendedName>
    <alternativeName>
        <fullName evidence="7">Mitofilin</fullName>
    </alternativeName>
</protein>
<gene>
    <name evidence="10" type="primary">Mitofilin</name>
</gene>
<dbReference type="AlphaFoldDB" id="A0A9R1TMA4"/>
<keyword evidence="8" id="KW-0175">Coiled coil</keyword>
<keyword evidence="5 7" id="KW-0496">Mitochondrion</keyword>
<evidence type="ECO:0000256" key="1">
    <source>
        <dbReference type="ARBA" id="ARBA00010877"/>
    </source>
</evidence>
<accession>A0A9R1TMA4</accession>
<evidence type="ECO:0000256" key="4">
    <source>
        <dbReference type="ARBA" id="ARBA00022989"/>
    </source>
</evidence>
<dbReference type="PANTHER" id="PTHR15415">
    <property type="entry name" value="MITOFILIN"/>
    <property type="match status" value="1"/>
</dbReference>
<dbReference type="RefSeq" id="XP_011311403.1">
    <property type="nucleotide sequence ID" value="XM_011313101.1"/>
</dbReference>
<proteinExistence type="inferred from homology"/>
<dbReference type="CTD" id="42587"/>
<evidence type="ECO:0000256" key="5">
    <source>
        <dbReference type="ARBA" id="ARBA00023128"/>
    </source>
</evidence>
<keyword evidence="3 7" id="KW-0999">Mitochondrion inner membrane</keyword>
<feature type="coiled-coil region" evidence="8">
    <location>
        <begin position="295"/>
        <end position="355"/>
    </location>
</feature>
<evidence type="ECO:0000256" key="8">
    <source>
        <dbReference type="SAM" id="Coils"/>
    </source>
</evidence>